<reference evidence="7 8" key="1">
    <citation type="submission" date="2021-01" db="EMBL/GenBank/DDBJ databases">
        <title>Complete genome sequence of Pantoea eucrina OB49, a heavy metal tolerant bacterium with PGPR potential isolated from wheat in Algeria.</title>
        <authorList>
            <person name="Lekired A."/>
            <person name="Ouzari I.H."/>
        </authorList>
    </citation>
    <scope>NUCLEOTIDE SEQUENCE [LARGE SCALE GENOMIC DNA]</scope>
    <source>
        <strain evidence="7 8">OB49</strain>
    </source>
</reference>
<evidence type="ECO:0000256" key="5">
    <source>
        <dbReference type="SAM" id="SignalP"/>
    </source>
</evidence>
<keyword evidence="3 5" id="KW-0732">Signal</keyword>
<organism evidence="7 8">
    <name type="scientific">Pantoea eucrina</name>
    <dbReference type="NCBI Taxonomy" id="472693"/>
    <lineage>
        <taxon>Bacteria</taxon>
        <taxon>Pseudomonadati</taxon>
        <taxon>Pseudomonadota</taxon>
        <taxon>Gammaproteobacteria</taxon>
        <taxon>Enterobacterales</taxon>
        <taxon>Erwiniaceae</taxon>
        <taxon>Pantoea</taxon>
    </lineage>
</organism>
<proteinExistence type="inferred from homology"/>
<dbReference type="InterPro" id="IPR008966">
    <property type="entry name" value="Adhesion_dom_sf"/>
</dbReference>
<dbReference type="GeneID" id="84691793"/>
<evidence type="ECO:0000256" key="3">
    <source>
        <dbReference type="ARBA" id="ARBA00022729"/>
    </source>
</evidence>
<evidence type="ECO:0000313" key="8">
    <source>
        <dbReference type="Proteomes" id="UP000809137"/>
    </source>
</evidence>
<feature type="domain" description="Fimbrial-type adhesion" evidence="6">
    <location>
        <begin position="196"/>
        <end position="335"/>
    </location>
</feature>
<comment type="subcellular location">
    <subcellularLocation>
        <location evidence="1">Fimbrium</location>
    </subcellularLocation>
</comment>
<dbReference type="RefSeq" id="WP_039385445.1">
    <property type="nucleotide sequence ID" value="NZ_CP083448.1"/>
</dbReference>
<dbReference type="InterPro" id="IPR036937">
    <property type="entry name" value="Adhesion_dom_fimbrial_sf"/>
</dbReference>
<dbReference type="InterPro" id="IPR000259">
    <property type="entry name" value="Adhesion_dom_fimbrial"/>
</dbReference>
<gene>
    <name evidence="7" type="ORF">JJB79_10505</name>
</gene>
<feature type="chain" id="PRO_5046737943" evidence="5">
    <location>
        <begin position="24"/>
        <end position="335"/>
    </location>
</feature>
<name>A0ABS1Z783_9GAMM</name>
<protein>
    <submittedName>
        <fullName evidence="7">Fimbrial protein</fullName>
    </submittedName>
</protein>
<evidence type="ECO:0000256" key="1">
    <source>
        <dbReference type="ARBA" id="ARBA00004561"/>
    </source>
</evidence>
<comment type="caution">
    <text evidence="7">The sequence shown here is derived from an EMBL/GenBank/DDBJ whole genome shotgun (WGS) entry which is preliminary data.</text>
</comment>
<keyword evidence="4" id="KW-0281">Fimbrium</keyword>
<dbReference type="Gene3D" id="2.60.40.3310">
    <property type="match status" value="1"/>
</dbReference>
<dbReference type="Pfam" id="PF00419">
    <property type="entry name" value="Fimbrial"/>
    <property type="match status" value="1"/>
</dbReference>
<accession>A0ABS1Z783</accession>
<evidence type="ECO:0000256" key="4">
    <source>
        <dbReference type="ARBA" id="ARBA00023263"/>
    </source>
</evidence>
<evidence type="ECO:0000259" key="6">
    <source>
        <dbReference type="Pfam" id="PF00419"/>
    </source>
</evidence>
<dbReference type="EMBL" id="JAFCXS010000006">
    <property type="protein sequence ID" value="MBM0747843.1"/>
    <property type="molecule type" value="Genomic_DNA"/>
</dbReference>
<dbReference type="InterPro" id="IPR050263">
    <property type="entry name" value="Bact_Fimbrial_Adh_Pro"/>
</dbReference>
<sequence>MRKILLLIILALPGAFTVQTAYAWNCSVATATSVITPPTLVVQRDLPVGAMIGSVLTSDMAGRFSCSDTPAPALTYQEFGIKSHGKNVTIIDGRNIYSTGIAGIGYAFGGLSGNNCAGTSGWVDSVWGPNVQQLCKSSGLLASQPMTGQALVQFYKTAQTTGSGSVGAQLIGSFILRNNQSAWMWPEAYINLGALTVTTVACSVTNSALSVTMGTVQKRAFRGAGTGPGDSFTRTLTIPLNCNAGTRVNVQIDGSVQDAANGVLNLTGGTGSATGVGIQLLYNNVPLTLQKPINTGSADTAGTFSIPLQARYYQTGSDITPGTANATATFTITYQ</sequence>
<dbReference type="Gene3D" id="2.60.40.1090">
    <property type="entry name" value="Fimbrial-type adhesion domain"/>
    <property type="match status" value="1"/>
</dbReference>
<dbReference type="SUPFAM" id="SSF49401">
    <property type="entry name" value="Bacterial adhesins"/>
    <property type="match status" value="1"/>
</dbReference>
<comment type="similarity">
    <text evidence="2">Belongs to the fimbrial protein family.</text>
</comment>
<keyword evidence="8" id="KW-1185">Reference proteome</keyword>
<dbReference type="PANTHER" id="PTHR33420:SF3">
    <property type="entry name" value="FIMBRIAL SUBUNIT ELFA"/>
    <property type="match status" value="1"/>
</dbReference>
<dbReference type="PANTHER" id="PTHR33420">
    <property type="entry name" value="FIMBRIAL SUBUNIT ELFA-RELATED"/>
    <property type="match status" value="1"/>
</dbReference>
<evidence type="ECO:0000256" key="2">
    <source>
        <dbReference type="ARBA" id="ARBA00006671"/>
    </source>
</evidence>
<evidence type="ECO:0000313" key="7">
    <source>
        <dbReference type="EMBL" id="MBM0747843.1"/>
    </source>
</evidence>
<feature type="signal peptide" evidence="5">
    <location>
        <begin position="1"/>
        <end position="23"/>
    </location>
</feature>
<dbReference type="Proteomes" id="UP000809137">
    <property type="component" value="Unassembled WGS sequence"/>
</dbReference>